<keyword evidence="3" id="KW-1185">Reference proteome</keyword>
<dbReference type="EMBL" id="JACEFO010001471">
    <property type="protein sequence ID" value="KAF8736107.1"/>
    <property type="molecule type" value="Genomic_DNA"/>
</dbReference>
<dbReference type="AlphaFoldDB" id="A0A835FC27"/>
<dbReference type="OrthoDB" id="720950at2759"/>
<evidence type="ECO:0000313" key="2">
    <source>
        <dbReference type="EMBL" id="KAF8736107.1"/>
    </source>
</evidence>
<accession>A0A835FC27</accession>
<evidence type="ECO:0000259" key="1">
    <source>
        <dbReference type="PROSITE" id="PS50181"/>
    </source>
</evidence>
<dbReference type="Proteomes" id="UP000636709">
    <property type="component" value="Unassembled WGS sequence"/>
</dbReference>
<dbReference type="Pfam" id="PF12937">
    <property type="entry name" value="F-box-like"/>
    <property type="match status" value="1"/>
</dbReference>
<sequence>MGRTYGSFVLIKTPSTFSCNESQGSSHDTFLLDLPDDILELILLSLHSPLWLVRAASTCKRWRPIIYTAGFTRRFHAIHGRRPIIAGSYYNDYNNDCYFQPRFEPSPFAAAIHGNDGCIHACMFTSSVSSSWRQTSIDVPPKTHDIGFAIDRRYWYDGEKRVVVALDQSILKFSSFVLPDDEYSECRKMSCVTVGHDGEPRILDSGRGPWHLREPSAGRVHVSGSLSLGTLQTVHHELTEEMLQLGVGESSRRQQPK</sequence>
<dbReference type="PANTHER" id="PTHR33207">
    <property type="entry name" value="F-BOX DOMAIN CONTAINING PROTEIN-RELATED"/>
    <property type="match status" value="1"/>
</dbReference>
<comment type="caution">
    <text evidence="2">The sequence shown here is derived from an EMBL/GenBank/DDBJ whole genome shotgun (WGS) entry which is preliminary data.</text>
</comment>
<reference evidence="2" key="1">
    <citation type="submission" date="2020-07" db="EMBL/GenBank/DDBJ databases">
        <title>Genome sequence and genetic diversity analysis of an under-domesticated orphan crop, white fonio (Digitaria exilis).</title>
        <authorList>
            <person name="Bennetzen J.L."/>
            <person name="Chen S."/>
            <person name="Ma X."/>
            <person name="Wang X."/>
            <person name="Yssel A.E.J."/>
            <person name="Chaluvadi S.R."/>
            <person name="Johnson M."/>
            <person name="Gangashetty P."/>
            <person name="Hamidou F."/>
            <person name="Sanogo M.D."/>
            <person name="Zwaenepoel A."/>
            <person name="Wallace J."/>
            <person name="Van De Peer Y."/>
            <person name="Van Deynze A."/>
        </authorList>
    </citation>
    <scope>NUCLEOTIDE SEQUENCE</scope>
    <source>
        <tissue evidence="2">Leaves</tissue>
    </source>
</reference>
<proteinExistence type="predicted"/>
<dbReference type="SUPFAM" id="SSF81383">
    <property type="entry name" value="F-box domain"/>
    <property type="match status" value="1"/>
</dbReference>
<protein>
    <recommendedName>
        <fullName evidence="1">F-box domain-containing protein</fullName>
    </recommendedName>
</protein>
<feature type="domain" description="F-box" evidence="1">
    <location>
        <begin position="28"/>
        <end position="78"/>
    </location>
</feature>
<dbReference type="InterPro" id="IPR036047">
    <property type="entry name" value="F-box-like_dom_sf"/>
</dbReference>
<gene>
    <name evidence="2" type="ORF">HU200_014392</name>
</gene>
<evidence type="ECO:0000313" key="3">
    <source>
        <dbReference type="Proteomes" id="UP000636709"/>
    </source>
</evidence>
<dbReference type="InterPro" id="IPR001810">
    <property type="entry name" value="F-box_dom"/>
</dbReference>
<name>A0A835FC27_9POAL</name>
<dbReference type="PROSITE" id="PS50181">
    <property type="entry name" value="FBOX"/>
    <property type="match status" value="1"/>
</dbReference>
<organism evidence="2 3">
    <name type="scientific">Digitaria exilis</name>
    <dbReference type="NCBI Taxonomy" id="1010633"/>
    <lineage>
        <taxon>Eukaryota</taxon>
        <taxon>Viridiplantae</taxon>
        <taxon>Streptophyta</taxon>
        <taxon>Embryophyta</taxon>
        <taxon>Tracheophyta</taxon>
        <taxon>Spermatophyta</taxon>
        <taxon>Magnoliopsida</taxon>
        <taxon>Liliopsida</taxon>
        <taxon>Poales</taxon>
        <taxon>Poaceae</taxon>
        <taxon>PACMAD clade</taxon>
        <taxon>Panicoideae</taxon>
        <taxon>Panicodae</taxon>
        <taxon>Paniceae</taxon>
        <taxon>Anthephorinae</taxon>
        <taxon>Digitaria</taxon>
    </lineage>
</organism>